<evidence type="ECO:0000256" key="3">
    <source>
        <dbReference type="SAM" id="MobiDB-lite"/>
    </source>
</evidence>
<dbReference type="InterPro" id="IPR050987">
    <property type="entry name" value="AtrR-like"/>
</dbReference>
<name>A0A5C2RWQ4_9APHY</name>
<dbReference type="InterPro" id="IPR036864">
    <property type="entry name" value="Zn2-C6_fun-type_DNA-bd_sf"/>
</dbReference>
<feature type="region of interest" description="Disordered" evidence="3">
    <location>
        <begin position="97"/>
        <end position="121"/>
    </location>
</feature>
<protein>
    <recommendedName>
        <fullName evidence="4">Xylanolytic transcriptional activator regulatory domain-containing protein</fullName>
    </recommendedName>
</protein>
<dbReference type="SMART" id="SM00906">
    <property type="entry name" value="Fungal_trans"/>
    <property type="match status" value="1"/>
</dbReference>
<gene>
    <name evidence="5" type="ORF">L227DRAFT_588704</name>
</gene>
<evidence type="ECO:0000313" key="5">
    <source>
        <dbReference type="EMBL" id="RPD54916.1"/>
    </source>
</evidence>
<dbReference type="CDD" id="cd12148">
    <property type="entry name" value="fungal_TF_MHR"/>
    <property type="match status" value="1"/>
</dbReference>
<dbReference type="Pfam" id="PF04082">
    <property type="entry name" value="Fungal_trans"/>
    <property type="match status" value="1"/>
</dbReference>
<dbReference type="CDD" id="cd00067">
    <property type="entry name" value="GAL4"/>
    <property type="match status" value="1"/>
</dbReference>
<keyword evidence="2" id="KW-0539">Nucleus</keyword>
<dbReference type="EMBL" id="ML122300">
    <property type="protein sequence ID" value="RPD54916.1"/>
    <property type="molecule type" value="Genomic_DNA"/>
</dbReference>
<dbReference type="PANTHER" id="PTHR46910:SF38">
    <property type="entry name" value="ZN(2)-C6 FUNGAL-TYPE DOMAIN-CONTAINING PROTEIN"/>
    <property type="match status" value="1"/>
</dbReference>
<proteinExistence type="predicted"/>
<dbReference type="InterPro" id="IPR001138">
    <property type="entry name" value="Zn2Cys6_DnaBD"/>
</dbReference>
<evidence type="ECO:0000313" key="6">
    <source>
        <dbReference type="Proteomes" id="UP000313359"/>
    </source>
</evidence>
<dbReference type="Gene3D" id="4.10.240.10">
    <property type="entry name" value="Zn(2)-C6 fungal-type DNA-binding domain"/>
    <property type="match status" value="1"/>
</dbReference>
<dbReference type="GO" id="GO:0003677">
    <property type="term" value="F:DNA binding"/>
    <property type="evidence" value="ECO:0007669"/>
    <property type="project" value="InterPro"/>
</dbReference>
<feature type="domain" description="Xylanolytic transcriptional activator regulatory" evidence="4">
    <location>
        <begin position="353"/>
        <end position="426"/>
    </location>
</feature>
<dbReference type="STRING" id="1328759.A0A5C2RWQ4"/>
<keyword evidence="1" id="KW-0479">Metal-binding</keyword>
<dbReference type="GO" id="GO:0008270">
    <property type="term" value="F:zinc ion binding"/>
    <property type="evidence" value="ECO:0007669"/>
    <property type="project" value="InterPro"/>
</dbReference>
<evidence type="ECO:0000259" key="4">
    <source>
        <dbReference type="SMART" id="SM00906"/>
    </source>
</evidence>
<dbReference type="Proteomes" id="UP000313359">
    <property type="component" value="Unassembled WGS sequence"/>
</dbReference>
<keyword evidence="6" id="KW-1185">Reference proteome</keyword>
<feature type="compositionally biased region" description="Polar residues" evidence="3">
    <location>
        <begin position="103"/>
        <end position="121"/>
    </location>
</feature>
<dbReference type="GO" id="GO:0000981">
    <property type="term" value="F:DNA-binding transcription factor activity, RNA polymerase II-specific"/>
    <property type="evidence" value="ECO:0007669"/>
    <property type="project" value="InterPro"/>
</dbReference>
<dbReference type="InterPro" id="IPR007219">
    <property type="entry name" value="XnlR_reg_dom"/>
</dbReference>
<dbReference type="OrthoDB" id="4456959at2759"/>
<dbReference type="SUPFAM" id="SSF57701">
    <property type="entry name" value="Zn2/Cys6 DNA-binding domain"/>
    <property type="match status" value="1"/>
</dbReference>
<dbReference type="PANTHER" id="PTHR46910">
    <property type="entry name" value="TRANSCRIPTION FACTOR PDR1"/>
    <property type="match status" value="1"/>
</dbReference>
<dbReference type="GO" id="GO:0006351">
    <property type="term" value="P:DNA-templated transcription"/>
    <property type="evidence" value="ECO:0007669"/>
    <property type="project" value="InterPro"/>
</dbReference>
<accession>A0A5C2RWQ4</accession>
<sequence length="632" mass="72097">MSGSEDDRSVPSSKRRKFSVRACDYCRRKKSDGPQMPNHRCSKCIYKKIECTYEQPLNVREFLHVEALERHIQKLEQLLTRIIPGINIGKELEEQEEQELQSRRNAQAVSDSLQGQESGSSASVLLPSGYLWREQSADELSEDESELQKVNLVEDFDKVSLSKPTSYLYHGKSSSMVLLRNAKDLNDLCGEGKVPLAPDHTEASSSNRGPTLDFRLLSGTPPDIIPPFHDFPPPDLMDAFIGLFFTHVNAYAPLLHEPTFRRNVAQGLHHSPGGFGATLLLVCATGSRFYRDPRTQQVEEETRTADSNTQAYKWYQQVETVYRSVMAPPDLYDLQIRILMAMYLQGTMVTHACWAHVGAGIRTGIEMGAHRKKRYGDQPSVEGELMKRAFWILVTQDWGMAYTMGRPSCIHDEDMDLPLPVECDDEYWMDVDGKPVFMQPPGKSSKVAFFISYLRLIQVLAFALRTVYAINKSKSQLSHGNQQWEQRTVAELDSAMNRWVDAVPSHLRWDPHREDDVFYTQSATLFSHYYLFQIAVHRPFIQTHKRTWRSPLSFTSIVLCLNAARSAIRLLDQLYRRTGTPLHRNVGTLFMSAMVMILHILCEKGSGRSDALDQDIQAVQKCMEMLRAVEHE</sequence>
<organism evidence="5 6">
    <name type="scientific">Lentinus tigrinus ALCF2SS1-6</name>
    <dbReference type="NCBI Taxonomy" id="1328759"/>
    <lineage>
        <taxon>Eukaryota</taxon>
        <taxon>Fungi</taxon>
        <taxon>Dikarya</taxon>
        <taxon>Basidiomycota</taxon>
        <taxon>Agaricomycotina</taxon>
        <taxon>Agaricomycetes</taxon>
        <taxon>Polyporales</taxon>
        <taxon>Polyporaceae</taxon>
        <taxon>Lentinus</taxon>
    </lineage>
</organism>
<reference evidence="5" key="1">
    <citation type="journal article" date="2018" name="Genome Biol. Evol.">
        <title>Genomics and development of Lentinus tigrinus, a white-rot wood-decaying mushroom with dimorphic fruiting bodies.</title>
        <authorList>
            <person name="Wu B."/>
            <person name="Xu Z."/>
            <person name="Knudson A."/>
            <person name="Carlson A."/>
            <person name="Chen N."/>
            <person name="Kovaka S."/>
            <person name="LaButti K."/>
            <person name="Lipzen A."/>
            <person name="Pennachio C."/>
            <person name="Riley R."/>
            <person name="Schakwitz W."/>
            <person name="Umezawa K."/>
            <person name="Ohm R.A."/>
            <person name="Grigoriev I.V."/>
            <person name="Nagy L.G."/>
            <person name="Gibbons J."/>
            <person name="Hibbett D."/>
        </authorList>
    </citation>
    <scope>NUCLEOTIDE SEQUENCE [LARGE SCALE GENOMIC DNA]</scope>
    <source>
        <strain evidence="5">ALCF2SS1-6</strain>
    </source>
</reference>
<evidence type="ECO:0000256" key="1">
    <source>
        <dbReference type="ARBA" id="ARBA00022723"/>
    </source>
</evidence>
<dbReference type="AlphaFoldDB" id="A0A5C2RWQ4"/>
<evidence type="ECO:0000256" key="2">
    <source>
        <dbReference type="ARBA" id="ARBA00023242"/>
    </source>
</evidence>